<evidence type="ECO:0000313" key="2">
    <source>
        <dbReference type="Proteomes" id="UP000193900"/>
    </source>
</evidence>
<dbReference type="Proteomes" id="UP000193900">
    <property type="component" value="Unassembled WGS sequence"/>
</dbReference>
<evidence type="ECO:0000313" key="1">
    <source>
        <dbReference type="EMBL" id="SLN13804.1"/>
    </source>
</evidence>
<dbReference type="RefSeq" id="WP_085877032.1">
    <property type="nucleotide sequence ID" value="NZ_FWFZ01000001.1"/>
</dbReference>
<dbReference type="Pfam" id="PF04237">
    <property type="entry name" value="YjbR"/>
    <property type="match status" value="1"/>
</dbReference>
<accession>A0A1Y5RBX2</accession>
<evidence type="ECO:0008006" key="3">
    <source>
        <dbReference type="Google" id="ProtNLM"/>
    </source>
</evidence>
<reference evidence="1 2" key="1">
    <citation type="submission" date="2017-03" db="EMBL/GenBank/DDBJ databases">
        <authorList>
            <person name="Afonso C.L."/>
            <person name="Miller P.J."/>
            <person name="Scott M.A."/>
            <person name="Spackman E."/>
            <person name="Goraichik I."/>
            <person name="Dimitrov K.M."/>
            <person name="Suarez D.L."/>
            <person name="Swayne D.E."/>
        </authorList>
    </citation>
    <scope>NUCLEOTIDE SEQUENCE [LARGE SCALE GENOMIC DNA]</scope>
    <source>
        <strain evidence="1 2">CECT 7023</strain>
    </source>
</reference>
<dbReference type="InterPro" id="IPR058532">
    <property type="entry name" value="YjbR/MT2646/Rv2570-like"/>
</dbReference>
<dbReference type="Gene3D" id="3.90.1150.30">
    <property type="match status" value="1"/>
</dbReference>
<dbReference type="OrthoDB" id="9804614at2"/>
<name>A0A1Y5RBX2_9RHOB</name>
<dbReference type="AlphaFoldDB" id="A0A1Y5RBX2"/>
<organism evidence="1 2">
    <name type="scientific">Roseisalinus antarcticus</name>
    <dbReference type="NCBI Taxonomy" id="254357"/>
    <lineage>
        <taxon>Bacteria</taxon>
        <taxon>Pseudomonadati</taxon>
        <taxon>Pseudomonadota</taxon>
        <taxon>Alphaproteobacteria</taxon>
        <taxon>Rhodobacterales</taxon>
        <taxon>Roseobacteraceae</taxon>
        <taxon>Roseisalinus</taxon>
    </lineage>
</organism>
<protein>
    <recommendedName>
        <fullName evidence="3">MmcQ/YjbR family DNA-binding protein</fullName>
    </recommendedName>
</protein>
<dbReference type="InterPro" id="IPR038056">
    <property type="entry name" value="YjbR-like_sf"/>
</dbReference>
<dbReference type="EMBL" id="FWFZ01000001">
    <property type="protein sequence ID" value="SLN13804.1"/>
    <property type="molecule type" value="Genomic_DNA"/>
</dbReference>
<proteinExistence type="predicted"/>
<gene>
    <name evidence="1" type="ORF">ROA7023_00085</name>
</gene>
<keyword evidence="2" id="KW-1185">Reference proteome</keyword>
<sequence length="114" mass="12446">MSDARVKTLCAALPGATYADPADGELRSWKVGGKMFACMGTRDPGVSVKTPSVEDAALLIEIGRAIRAPYFHRSWVRIDPDAIPEDELRDRITTSYRIVRSSLTKKVQAGLGPE</sequence>
<dbReference type="SUPFAM" id="SSF142906">
    <property type="entry name" value="YjbR-like"/>
    <property type="match status" value="1"/>
</dbReference>